<comment type="caution">
    <text evidence="1">The sequence shown here is derived from an EMBL/GenBank/DDBJ whole genome shotgun (WGS) entry which is preliminary data.</text>
</comment>
<evidence type="ECO:0000313" key="1">
    <source>
        <dbReference type="EMBL" id="PKI59245.1"/>
    </source>
</evidence>
<feature type="non-terminal residue" evidence="1">
    <location>
        <position position="1"/>
    </location>
</feature>
<dbReference type="EMBL" id="PGOL01001311">
    <property type="protein sequence ID" value="PKI59245.1"/>
    <property type="molecule type" value="Genomic_DNA"/>
</dbReference>
<organism evidence="1 2">
    <name type="scientific">Punica granatum</name>
    <name type="common">Pomegranate</name>
    <dbReference type="NCBI Taxonomy" id="22663"/>
    <lineage>
        <taxon>Eukaryota</taxon>
        <taxon>Viridiplantae</taxon>
        <taxon>Streptophyta</taxon>
        <taxon>Embryophyta</taxon>
        <taxon>Tracheophyta</taxon>
        <taxon>Spermatophyta</taxon>
        <taxon>Magnoliopsida</taxon>
        <taxon>eudicotyledons</taxon>
        <taxon>Gunneridae</taxon>
        <taxon>Pentapetalae</taxon>
        <taxon>rosids</taxon>
        <taxon>malvids</taxon>
        <taxon>Myrtales</taxon>
        <taxon>Lythraceae</taxon>
        <taxon>Punica</taxon>
    </lineage>
</organism>
<dbReference type="AlphaFoldDB" id="A0A2I0JSG5"/>
<sequence length="245" mass="27446">AQFLHLLPSWPSKARTTVLLGLIRFRSTFICLRVEIGHTLRAEPLSIMIRLITKFLHLQTICNAREYPNPSEGSSSYLNEMQLEKTELTVSSILSEAVSLGTLAAIRTFKRASQWGSELSRRASSEMWARDLPICSTILYSRALITFMKASASSSVTFFIGTSAAIGEVPSATSGAFPLFATSGFLYTRPERPWDPTVPVRFSNGDLNHERIGRGSKPRGRISDLRRDIIDYERDRAFLLVLVLF</sequence>
<dbReference type="Proteomes" id="UP000233551">
    <property type="component" value="Unassembled WGS sequence"/>
</dbReference>
<proteinExistence type="predicted"/>
<evidence type="ECO:0000313" key="2">
    <source>
        <dbReference type="Proteomes" id="UP000233551"/>
    </source>
</evidence>
<accession>A0A2I0JSG5</accession>
<reference evidence="1 2" key="1">
    <citation type="submission" date="2017-11" db="EMBL/GenBank/DDBJ databases">
        <title>De-novo sequencing of pomegranate (Punica granatum L.) genome.</title>
        <authorList>
            <person name="Akparov Z."/>
            <person name="Amiraslanov A."/>
            <person name="Hajiyeva S."/>
            <person name="Abbasov M."/>
            <person name="Kaur K."/>
            <person name="Hamwieh A."/>
            <person name="Solovyev V."/>
            <person name="Salamov A."/>
            <person name="Braich B."/>
            <person name="Kosarev P."/>
            <person name="Mahmoud A."/>
            <person name="Hajiyev E."/>
            <person name="Babayeva S."/>
            <person name="Izzatullayeva V."/>
            <person name="Mammadov A."/>
            <person name="Mammadov A."/>
            <person name="Sharifova S."/>
            <person name="Ojaghi J."/>
            <person name="Eynullazada K."/>
            <person name="Bayramov B."/>
            <person name="Abdulazimova A."/>
            <person name="Shahmuradov I."/>
        </authorList>
    </citation>
    <scope>NUCLEOTIDE SEQUENCE [LARGE SCALE GENOMIC DNA]</scope>
    <source>
        <strain evidence="2">cv. AG2017</strain>
        <tissue evidence="1">Leaf</tissue>
    </source>
</reference>
<protein>
    <submittedName>
        <fullName evidence="1">Uncharacterized protein</fullName>
    </submittedName>
</protein>
<name>A0A2I0JSG5_PUNGR</name>
<keyword evidence="2" id="KW-1185">Reference proteome</keyword>
<gene>
    <name evidence="1" type="ORF">CRG98_020325</name>
</gene>